<dbReference type="AlphaFoldDB" id="X1QLG8"/>
<name>X1QLG8_9ZZZZ</name>
<sequence>MLYKSFRITGEANKTIFDGGLISTVEEPKRLRAILINVSAYHNNTVEGWIETTRILDIPDDICNTSDTSAAITAVISTTKLVRIPIEQDIKPGRIFKIAINCGADVTSIDGSYEYEPIT</sequence>
<gene>
    <name evidence="1" type="ORF">S12H4_00540</name>
</gene>
<dbReference type="EMBL" id="BARW01000067">
    <property type="protein sequence ID" value="GAI69352.1"/>
    <property type="molecule type" value="Genomic_DNA"/>
</dbReference>
<comment type="caution">
    <text evidence="1">The sequence shown here is derived from an EMBL/GenBank/DDBJ whole genome shotgun (WGS) entry which is preliminary data.</text>
</comment>
<protein>
    <submittedName>
        <fullName evidence="1">Uncharacterized protein</fullName>
    </submittedName>
</protein>
<proteinExistence type="predicted"/>
<evidence type="ECO:0000313" key="1">
    <source>
        <dbReference type="EMBL" id="GAI69352.1"/>
    </source>
</evidence>
<organism evidence="1">
    <name type="scientific">marine sediment metagenome</name>
    <dbReference type="NCBI Taxonomy" id="412755"/>
    <lineage>
        <taxon>unclassified sequences</taxon>
        <taxon>metagenomes</taxon>
        <taxon>ecological metagenomes</taxon>
    </lineage>
</organism>
<reference evidence="1" key="1">
    <citation type="journal article" date="2014" name="Front. Microbiol.">
        <title>High frequency of phylogenetically diverse reductive dehalogenase-homologous genes in deep subseafloor sedimentary metagenomes.</title>
        <authorList>
            <person name="Kawai M."/>
            <person name="Futagami T."/>
            <person name="Toyoda A."/>
            <person name="Takaki Y."/>
            <person name="Nishi S."/>
            <person name="Hori S."/>
            <person name="Arai W."/>
            <person name="Tsubouchi T."/>
            <person name="Morono Y."/>
            <person name="Uchiyama I."/>
            <person name="Ito T."/>
            <person name="Fujiyama A."/>
            <person name="Inagaki F."/>
            <person name="Takami H."/>
        </authorList>
    </citation>
    <scope>NUCLEOTIDE SEQUENCE</scope>
    <source>
        <strain evidence="1">Expedition CK06-06</strain>
    </source>
</reference>
<accession>X1QLG8</accession>